<evidence type="ECO:0000256" key="3">
    <source>
        <dbReference type="ARBA" id="ARBA00014314"/>
    </source>
</evidence>
<evidence type="ECO:0000256" key="14">
    <source>
        <dbReference type="PROSITE-ProRule" id="PRU00175"/>
    </source>
</evidence>
<dbReference type="SMART" id="SM00184">
    <property type="entry name" value="RING"/>
    <property type="match status" value="1"/>
</dbReference>
<evidence type="ECO:0000256" key="2">
    <source>
        <dbReference type="ARBA" id="ARBA00008937"/>
    </source>
</evidence>
<evidence type="ECO:0000256" key="7">
    <source>
        <dbReference type="ARBA" id="ARBA00022787"/>
    </source>
</evidence>
<feature type="region of interest" description="Disordered" evidence="15">
    <location>
        <begin position="398"/>
        <end position="421"/>
    </location>
</feature>
<evidence type="ECO:0000313" key="19">
    <source>
        <dbReference type="Proteomes" id="UP001408356"/>
    </source>
</evidence>
<feature type="compositionally biased region" description="Low complexity" evidence="15">
    <location>
        <begin position="566"/>
        <end position="577"/>
    </location>
</feature>
<feature type="compositionally biased region" description="Basic and acidic residues" evidence="15">
    <location>
        <begin position="741"/>
        <end position="764"/>
    </location>
</feature>
<feature type="transmembrane region" description="Helical" evidence="16">
    <location>
        <begin position="124"/>
        <end position="146"/>
    </location>
</feature>
<keyword evidence="12 16" id="KW-0472">Membrane</keyword>
<dbReference type="Proteomes" id="UP001408356">
    <property type="component" value="Unassembled WGS sequence"/>
</dbReference>
<evidence type="ECO:0000256" key="4">
    <source>
        <dbReference type="ARBA" id="ARBA00022692"/>
    </source>
</evidence>
<evidence type="ECO:0000256" key="12">
    <source>
        <dbReference type="ARBA" id="ARBA00023136"/>
    </source>
</evidence>
<dbReference type="InterPro" id="IPR033745">
    <property type="entry name" value="Fis1_cytosol"/>
</dbReference>
<evidence type="ECO:0000256" key="1">
    <source>
        <dbReference type="ARBA" id="ARBA00004572"/>
    </source>
</evidence>
<keyword evidence="9" id="KW-0862">Zinc</keyword>
<evidence type="ECO:0000256" key="5">
    <source>
        <dbReference type="ARBA" id="ARBA00022723"/>
    </source>
</evidence>
<organism evidence="18 19">
    <name type="scientific">Seiridium unicorne</name>
    <dbReference type="NCBI Taxonomy" id="138068"/>
    <lineage>
        <taxon>Eukaryota</taxon>
        <taxon>Fungi</taxon>
        <taxon>Dikarya</taxon>
        <taxon>Ascomycota</taxon>
        <taxon>Pezizomycotina</taxon>
        <taxon>Sordariomycetes</taxon>
        <taxon>Xylariomycetidae</taxon>
        <taxon>Amphisphaeriales</taxon>
        <taxon>Sporocadaceae</taxon>
        <taxon>Seiridium</taxon>
    </lineage>
</organism>
<evidence type="ECO:0000313" key="18">
    <source>
        <dbReference type="EMBL" id="KAK9422390.1"/>
    </source>
</evidence>
<feature type="compositionally biased region" description="Polar residues" evidence="15">
    <location>
        <begin position="725"/>
        <end position="737"/>
    </location>
</feature>
<sequence>MTALPHAVDAETPLKPSELQVLRAQYEKEGEMVGVQTKFNYAWGLVKSDSRNDQQTGVRLLSEIFRVSPERRRECLYYLGLGNYKLGNYGEARRYNDLLLDKEPMNMQAADLRRLIDDKVAKEGLMGVAIISGVAIAAGVVGGILFRGRRRDFTPQSGLAAAEVAVQSRCPRGSRFEVLGAGQKKHDESSRTLTKYQVIRRTGWFGLVCPPSFALPTVDRKHPLLTPYLWYIDALRSLPTQPDNHSIIRAHLYFCTRTTTKSALPAPLSHRYTAPCTTVATSTFPLHSFPTLLHRTADLNRDFRRLAFRAISLGGLALGLGLTALLANREERQGQMSSGGDSAGHHLDASGDREVVYCHQCEHEWYRDNHGLVCPNCDGEATEIVTPDNDPRSMDDILPSFGHGHAHHAHGSDDDPDEEDIDDHLMDGHPTFFGRRMLFRDPEGPADGNRGRADPNDVNQIMNRFQEMLEGIGGGPRPSVGRSGPDQLFPPRNGGAGPGHVQYTRFSGPGFGGGVTTYTFSTGGGGTRTTIRSSSPMGAMGGMNQNDPFQSVFGNILGNLVPPPAAGRGPNAPDNPGSPGEGNQADPPVNMLLQQILSHFLTPGGAHGDAVYSQEALDRIITQLMEQNPQSNAPPPASEETIAKLPRKKLDEQMLGNETKGECTICIDDMTLGDEAVVLPCKHWFHEECVVLWLKEHNTCPICRAAIEGDAASQPSSAQPAFGTESPSAFATASGSAVNPDADRRRANLRQRGSERLASIRDEATSPSNPSSFNWRSASSRRTSDSPPQANLQPANRRVRDPSPSGRRSSRSESSSERGQSGGGIFSRLRDSLTRDRHRP</sequence>
<comment type="similarity">
    <text evidence="2">Belongs to the FIS1 family.</text>
</comment>
<feature type="domain" description="RING-type" evidence="17">
    <location>
        <begin position="663"/>
        <end position="704"/>
    </location>
</feature>
<dbReference type="PANTHER" id="PTHR13247:SF0">
    <property type="entry name" value="MITOCHONDRIAL FISSION 1 PROTEIN"/>
    <property type="match status" value="1"/>
</dbReference>
<evidence type="ECO:0000259" key="17">
    <source>
        <dbReference type="PROSITE" id="PS50089"/>
    </source>
</evidence>
<feature type="compositionally biased region" description="Polar residues" evidence="15">
    <location>
        <begin position="765"/>
        <end position="794"/>
    </location>
</feature>
<dbReference type="CDD" id="cd16454">
    <property type="entry name" value="RING-H2_PA-TM-RING"/>
    <property type="match status" value="1"/>
</dbReference>
<proteinExistence type="inferred from homology"/>
<dbReference type="InterPro" id="IPR011016">
    <property type="entry name" value="Znf_RING-CH"/>
</dbReference>
<evidence type="ECO:0000256" key="6">
    <source>
        <dbReference type="ARBA" id="ARBA00022771"/>
    </source>
</evidence>
<dbReference type="PANTHER" id="PTHR13247">
    <property type="entry name" value="TETRATRICOPEPTIDE REPEAT PROTEIN 11 TPR REPEAT PROTEIN 11"/>
    <property type="match status" value="1"/>
</dbReference>
<keyword evidence="19" id="KW-1185">Reference proteome</keyword>
<dbReference type="Pfam" id="PF14852">
    <property type="entry name" value="Fis1_TPR_N"/>
    <property type="match status" value="1"/>
</dbReference>
<dbReference type="InterPro" id="IPR016543">
    <property type="entry name" value="Fis1"/>
</dbReference>
<keyword evidence="7" id="KW-1000">Mitochondrion outer membrane</keyword>
<dbReference type="InterPro" id="IPR028061">
    <property type="entry name" value="Fis1_TPR_C"/>
</dbReference>
<feature type="region of interest" description="Disordered" evidence="15">
    <location>
        <begin position="713"/>
        <end position="840"/>
    </location>
</feature>
<dbReference type="PROSITE" id="PS50089">
    <property type="entry name" value="ZF_RING_2"/>
    <property type="match status" value="1"/>
</dbReference>
<feature type="transmembrane region" description="Helical" evidence="16">
    <location>
        <begin position="306"/>
        <end position="327"/>
    </location>
</feature>
<keyword evidence="6 14" id="KW-0863">Zinc-finger</keyword>
<feature type="region of interest" description="Disordered" evidence="15">
    <location>
        <begin position="559"/>
        <end position="588"/>
    </location>
</feature>
<evidence type="ECO:0000256" key="16">
    <source>
        <dbReference type="SAM" id="Phobius"/>
    </source>
</evidence>
<protein>
    <recommendedName>
        <fullName evidence="3">Mitochondrial fission 1 protein</fullName>
    </recommendedName>
</protein>
<evidence type="ECO:0000256" key="11">
    <source>
        <dbReference type="ARBA" id="ARBA00023128"/>
    </source>
</evidence>
<evidence type="ECO:0000256" key="9">
    <source>
        <dbReference type="ARBA" id="ARBA00022833"/>
    </source>
</evidence>
<comment type="function">
    <text evidence="13">Has a role in mitochondrial fission. Has a role in outer membrane fission but not matrix separation.</text>
</comment>
<name>A0ABR2V662_9PEZI</name>
<comment type="caution">
    <text evidence="18">The sequence shown here is derived from an EMBL/GenBank/DDBJ whole genome shotgun (WGS) entry which is preliminary data.</text>
</comment>
<dbReference type="CDD" id="cd12212">
    <property type="entry name" value="Fis1"/>
    <property type="match status" value="1"/>
</dbReference>
<dbReference type="Gene3D" id="3.30.40.10">
    <property type="entry name" value="Zinc/RING finger domain, C3HC4 (zinc finger)"/>
    <property type="match status" value="1"/>
</dbReference>
<dbReference type="SMART" id="SM00744">
    <property type="entry name" value="RINGv"/>
    <property type="match status" value="1"/>
</dbReference>
<dbReference type="EMBL" id="JARVKF010000113">
    <property type="protein sequence ID" value="KAK9422390.1"/>
    <property type="molecule type" value="Genomic_DNA"/>
</dbReference>
<keyword evidence="8" id="KW-0802">TPR repeat</keyword>
<keyword evidence="5" id="KW-0479">Metal-binding</keyword>
<evidence type="ECO:0000256" key="15">
    <source>
        <dbReference type="SAM" id="MobiDB-lite"/>
    </source>
</evidence>
<dbReference type="Pfam" id="PF14853">
    <property type="entry name" value="Fis1_TPR_C"/>
    <property type="match status" value="1"/>
</dbReference>
<dbReference type="InterPro" id="IPR011990">
    <property type="entry name" value="TPR-like_helical_dom_sf"/>
</dbReference>
<dbReference type="InterPro" id="IPR001841">
    <property type="entry name" value="Znf_RING"/>
</dbReference>
<comment type="subcellular location">
    <subcellularLocation>
        <location evidence="1">Mitochondrion outer membrane</location>
        <topology evidence="1">Single-pass membrane protein</topology>
    </subcellularLocation>
</comment>
<evidence type="ECO:0000256" key="8">
    <source>
        <dbReference type="ARBA" id="ARBA00022803"/>
    </source>
</evidence>
<feature type="compositionally biased region" description="Basic and acidic residues" evidence="15">
    <location>
        <begin position="828"/>
        <end position="840"/>
    </location>
</feature>
<accession>A0ABR2V662</accession>
<gene>
    <name evidence="18" type="ORF">SUNI508_04746</name>
</gene>
<evidence type="ECO:0000256" key="13">
    <source>
        <dbReference type="ARBA" id="ARBA00025016"/>
    </source>
</evidence>
<keyword evidence="4 16" id="KW-0812">Transmembrane</keyword>
<keyword evidence="11" id="KW-0496">Mitochondrion</keyword>
<dbReference type="SUPFAM" id="SSF57850">
    <property type="entry name" value="RING/U-box"/>
    <property type="match status" value="1"/>
</dbReference>
<evidence type="ECO:0000256" key="10">
    <source>
        <dbReference type="ARBA" id="ARBA00022989"/>
    </source>
</evidence>
<dbReference type="Pfam" id="PF13639">
    <property type="entry name" value="zf-RING_2"/>
    <property type="match status" value="1"/>
</dbReference>
<dbReference type="InterPro" id="IPR013083">
    <property type="entry name" value="Znf_RING/FYVE/PHD"/>
</dbReference>
<dbReference type="Gene3D" id="1.25.40.10">
    <property type="entry name" value="Tetratricopeptide repeat domain"/>
    <property type="match status" value="1"/>
</dbReference>
<reference evidence="18 19" key="1">
    <citation type="journal article" date="2024" name="J. Plant Pathol.">
        <title>Sequence and assembly of the genome of Seiridium unicorne, isolate CBS 538.82, causal agent of cypress canker disease.</title>
        <authorList>
            <person name="Scali E."/>
            <person name="Rocca G.D."/>
            <person name="Danti R."/>
            <person name="Garbelotto M."/>
            <person name="Barberini S."/>
            <person name="Baroncelli R."/>
            <person name="Emiliani G."/>
        </authorList>
    </citation>
    <scope>NUCLEOTIDE SEQUENCE [LARGE SCALE GENOMIC DNA]</scope>
    <source>
        <strain evidence="18 19">BM-138-508</strain>
    </source>
</reference>
<dbReference type="SUPFAM" id="SSF48452">
    <property type="entry name" value="TPR-like"/>
    <property type="match status" value="1"/>
</dbReference>
<dbReference type="InterPro" id="IPR028058">
    <property type="entry name" value="Fis1_TPR_N"/>
</dbReference>
<keyword evidence="10 16" id="KW-1133">Transmembrane helix</keyword>